<dbReference type="GO" id="GO:1902201">
    <property type="term" value="P:negative regulation of bacterial-type flagellum-dependent cell motility"/>
    <property type="evidence" value="ECO:0007669"/>
    <property type="project" value="TreeGrafter"/>
</dbReference>
<feature type="coiled-coil region" evidence="1">
    <location>
        <begin position="394"/>
        <end position="432"/>
    </location>
</feature>
<dbReference type="InterPro" id="IPR011623">
    <property type="entry name" value="7TMR_DISM_rcpt_extracell_dom1"/>
</dbReference>
<name>A0A4Y8IUW1_9BACI</name>
<gene>
    <name evidence="4" type="ORF">E3U55_06515</name>
</gene>
<dbReference type="GO" id="GO:0005886">
    <property type="term" value="C:plasma membrane"/>
    <property type="evidence" value="ECO:0007669"/>
    <property type="project" value="TreeGrafter"/>
</dbReference>
<evidence type="ECO:0000313" key="4">
    <source>
        <dbReference type="EMBL" id="TFB22888.1"/>
    </source>
</evidence>
<dbReference type="InterPro" id="IPR008979">
    <property type="entry name" value="Galactose-bd-like_sf"/>
</dbReference>
<dbReference type="InterPro" id="IPR043128">
    <property type="entry name" value="Rev_trsase/Diguanyl_cyclase"/>
</dbReference>
<proteinExistence type="predicted"/>
<feature type="domain" description="GGDEF" evidence="3">
    <location>
        <begin position="474"/>
        <end position="606"/>
    </location>
</feature>
<reference evidence="4 5" key="1">
    <citation type="submission" date="2019-03" db="EMBL/GenBank/DDBJ databases">
        <authorList>
            <person name="He R.-H."/>
        </authorList>
    </citation>
    <scope>NUCLEOTIDE SEQUENCE [LARGE SCALE GENOMIC DNA]</scope>
    <source>
        <strain evidence="5">SH 714</strain>
    </source>
</reference>
<evidence type="ECO:0000256" key="2">
    <source>
        <dbReference type="SAM" id="Phobius"/>
    </source>
</evidence>
<feature type="transmembrane region" description="Helical" evidence="2">
    <location>
        <begin position="7"/>
        <end position="23"/>
    </location>
</feature>
<feature type="transmembrane region" description="Helical" evidence="2">
    <location>
        <begin position="317"/>
        <end position="337"/>
    </location>
</feature>
<dbReference type="Gene3D" id="3.30.70.270">
    <property type="match status" value="1"/>
</dbReference>
<dbReference type="AlphaFoldDB" id="A0A4Y8IUW1"/>
<feature type="transmembrane region" description="Helical" evidence="2">
    <location>
        <begin position="374"/>
        <end position="392"/>
    </location>
</feature>
<evidence type="ECO:0000256" key="1">
    <source>
        <dbReference type="SAM" id="Coils"/>
    </source>
</evidence>
<dbReference type="CDD" id="cd01949">
    <property type="entry name" value="GGDEF"/>
    <property type="match status" value="1"/>
</dbReference>
<dbReference type="Pfam" id="PF00990">
    <property type="entry name" value="GGDEF"/>
    <property type="match status" value="1"/>
</dbReference>
<dbReference type="GO" id="GO:0043709">
    <property type="term" value="P:cell adhesion involved in single-species biofilm formation"/>
    <property type="evidence" value="ECO:0007669"/>
    <property type="project" value="TreeGrafter"/>
</dbReference>
<dbReference type="PANTHER" id="PTHR45138">
    <property type="entry name" value="REGULATORY COMPONENTS OF SENSORY TRANSDUCTION SYSTEM"/>
    <property type="match status" value="1"/>
</dbReference>
<keyword evidence="2" id="KW-0472">Membrane</keyword>
<feature type="transmembrane region" description="Helical" evidence="2">
    <location>
        <begin position="193"/>
        <end position="215"/>
    </location>
</feature>
<dbReference type="EMBL" id="SOPW01000005">
    <property type="protein sequence ID" value="TFB22888.1"/>
    <property type="molecule type" value="Genomic_DNA"/>
</dbReference>
<keyword evidence="2" id="KW-0812">Transmembrane</keyword>
<comment type="caution">
    <text evidence="4">The sequence shown here is derived from an EMBL/GenBank/DDBJ whole genome shotgun (WGS) entry which is preliminary data.</text>
</comment>
<dbReference type="FunFam" id="3.30.70.270:FF:000001">
    <property type="entry name" value="Diguanylate cyclase domain protein"/>
    <property type="match status" value="1"/>
</dbReference>
<sequence>MRIKKWLVLILVLVVFSLVWYWLNQKNSVPNSEGLFALQEANLNEEVYVLNGEWEFYPNQLLSPQGLRSKSMEQQLVEVPHAFSDYKYATYHSTLSLSQEQLLNLYSIYIPNLGSAYKLWVNGDLYLEEGQMGTNRQYTIPSNQSKIVDLYAEEKEVSVTIQMVNFHHRVMGLLDEVMIGPNEKVSRIQKLRVGFSFLIIGSLSVLMMYYLLSYFIQGRNRYHLFFCLLALIVMTRLSLEGEKFFFEVFPDFPWVWAIKMEYWSFLWLAPLFSILISYMFPKQSYQKFIRFYIILTLGCSLFILLTPTYIFTNYLMVFQSTLVFGFVYILLVIIKAWKNHEKYAFLNLLGFIIVLLTAINDALFYNGWINAEPILSVGFLTYLFVQAMILAIQHAQTEENLKHSTNQLMILNEQLEEKVKERTDELVMSQRELIEKNKFLQKISYLDELTQIPNRRSFMNVLDKDIEEARVNDESVAIMLMDLDRFKNINDRYGHQMGDACLKVFAERLNQHFTNHNGFIARYGGEEFVAILRDKDQEDVRVLAEELRESIPKLKFPGVEESLSVSIGVCYDAEASIPGDVLLKHADEALYKAKDQGRNRVRFKHSA</sequence>
<evidence type="ECO:0000259" key="3">
    <source>
        <dbReference type="PROSITE" id="PS50887"/>
    </source>
</evidence>
<feature type="transmembrane region" description="Helical" evidence="2">
    <location>
        <begin position="344"/>
        <end position="368"/>
    </location>
</feature>
<dbReference type="PANTHER" id="PTHR45138:SF9">
    <property type="entry name" value="DIGUANYLATE CYCLASE DGCM-RELATED"/>
    <property type="match status" value="1"/>
</dbReference>
<keyword evidence="5" id="KW-1185">Reference proteome</keyword>
<dbReference type="InterPro" id="IPR050469">
    <property type="entry name" value="Diguanylate_Cyclase"/>
</dbReference>
<dbReference type="PROSITE" id="PS50887">
    <property type="entry name" value="GGDEF"/>
    <property type="match status" value="1"/>
</dbReference>
<dbReference type="SUPFAM" id="SSF55073">
    <property type="entry name" value="Nucleotide cyclase"/>
    <property type="match status" value="1"/>
</dbReference>
<evidence type="ECO:0000313" key="5">
    <source>
        <dbReference type="Proteomes" id="UP000297975"/>
    </source>
</evidence>
<feature type="transmembrane region" description="Helical" evidence="2">
    <location>
        <begin position="222"/>
        <end position="239"/>
    </location>
</feature>
<dbReference type="SUPFAM" id="SSF49785">
    <property type="entry name" value="Galactose-binding domain-like"/>
    <property type="match status" value="1"/>
</dbReference>
<dbReference type="InterPro" id="IPR029787">
    <property type="entry name" value="Nucleotide_cyclase"/>
</dbReference>
<dbReference type="GO" id="GO:0052621">
    <property type="term" value="F:diguanylate cyclase activity"/>
    <property type="evidence" value="ECO:0007669"/>
    <property type="project" value="TreeGrafter"/>
</dbReference>
<dbReference type="SMART" id="SM00267">
    <property type="entry name" value="GGDEF"/>
    <property type="match status" value="1"/>
</dbReference>
<dbReference type="InterPro" id="IPR000160">
    <property type="entry name" value="GGDEF_dom"/>
</dbReference>
<dbReference type="Pfam" id="PF07695">
    <property type="entry name" value="7TMR-DISM_7TM"/>
    <property type="match status" value="1"/>
</dbReference>
<keyword evidence="1" id="KW-0175">Coiled coil</keyword>
<feature type="transmembrane region" description="Helical" evidence="2">
    <location>
        <begin position="292"/>
        <end position="311"/>
    </location>
</feature>
<dbReference type="Proteomes" id="UP000297975">
    <property type="component" value="Unassembled WGS sequence"/>
</dbReference>
<feature type="transmembrane region" description="Helical" evidence="2">
    <location>
        <begin position="262"/>
        <end position="280"/>
    </location>
</feature>
<dbReference type="OrthoDB" id="9759607at2"/>
<protein>
    <submittedName>
        <fullName evidence="4">Diguanylate cyclase</fullName>
    </submittedName>
</protein>
<organism evidence="4 5">
    <name type="scientific">Filobacillus milosensis</name>
    <dbReference type="NCBI Taxonomy" id="94137"/>
    <lineage>
        <taxon>Bacteria</taxon>
        <taxon>Bacillati</taxon>
        <taxon>Bacillota</taxon>
        <taxon>Bacilli</taxon>
        <taxon>Bacillales</taxon>
        <taxon>Bacillaceae</taxon>
        <taxon>Filobacillus</taxon>
    </lineage>
</organism>
<accession>A0A4Y8IUW1</accession>
<dbReference type="NCBIfam" id="TIGR00254">
    <property type="entry name" value="GGDEF"/>
    <property type="match status" value="1"/>
</dbReference>
<dbReference type="RefSeq" id="WP_134339619.1">
    <property type="nucleotide sequence ID" value="NZ_SOPW01000005.1"/>
</dbReference>
<keyword evidence="2" id="KW-1133">Transmembrane helix</keyword>